<sequence>MLILEFTLPPLPHFIACDYGRLPVGSRHVSRRNTGIFDLLFVQSGCIYIGEEGRDYEVAAGDCFILTPDRYHYSTAECKEDTLYFWLHFQTTGPWTLLEQDSEYRLEHPLSEAPVFLPTYTTTPFTQLIPQYVHLSQPGKFNDVLEELTLLGKSLHLPGSRFKQQLLFQEVLRQLADFAASEAPSAQMVCAERAAAYLREHYREEVTAKALGESINFHPVYIARCMQKAFGCSPAAYLVRYRVERSKLLLMQTDLSIARIAEEVGFNQSAYFTSCFVKYEGVSPRKYRQRFAY</sequence>
<dbReference type="InterPro" id="IPR018060">
    <property type="entry name" value="HTH_AraC"/>
</dbReference>
<dbReference type="InterPro" id="IPR020449">
    <property type="entry name" value="Tscrpt_reg_AraC-type_HTH"/>
</dbReference>
<dbReference type="SUPFAM" id="SSF51215">
    <property type="entry name" value="Regulatory protein AraC"/>
    <property type="match status" value="1"/>
</dbReference>
<dbReference type="PANTHER" id="PTHR43280:SF28">
    <property type="entry name" value="HTH-TYPE TRANSCRIPTIONAL ACTIVATOR RHAS"/>
    <property type="match status" value="1"/>
</dbReference>
<evidence type="ECO:0000256" key="1">
    <source>
        <dbReference type="ARBA" id="ARBA00023015"/>
    </source>
</evidence>
<dbReference type="PROSITE" id="PS00041">
    <property type="entry name" value="HTH_ARAC_FAMILY_1"/>
    <property type="match status" value="1"/>
</dbReference>
<organism evidence="5 6">
    <name type="scientific">Paenibacillus physcomitrellae</name>
    <dbReference type="NCBI Taxonomy" id="1619311"/>
    <lineage>
        <taxon>Bacteria</taxon>
        <taxon>Bacillati</taxon>
        <taxon>Bacillota</taxon>
        <taxon>Bacilli</taxon>
        <taxon>Bacillales</taxon>
        <taxon>Paenibacillaceae</taxon>
        <taxon>Paenibacillus</taxon>
    </lineage>
</organism>
<accession>A0ABQ1FX62</accession>
<dbReference type="PROSITE" id="PS01124">
    <property type="entry name" value="HTH_ARAC_FAMILY_2"/>
    <property type="match status" value="1"/>
</dbReference>
<evidence type="ECO:0000256" key="3">
    <source>
        <dbReference type="ARBA" id="ARBA00023163"/>
    </source>
</evidence>
<keyword evidence="3" id="KW-0804">Transcription</keyword>
<dbReference type="Gene3D" id="1.10.10.60">
    <property type="entry name" value="Homeodomain-like"/>
    <property type="match status" value="2"/>
</dbReference>
<evidence type="ECO:0000259" key="4">
    <source>
        <dbReference type="PROSITE" id="PS01124"/>
    </source>
</evidence>
<reference evidence="6" key="1">
    <citation type="journal article" date="2019" name="Int. J. Syst. Evol. Microbiol.">
        <title>The Global Catalogue of Microorganisms (GCM) 10K type strain sequencing project: providing services to taxonomists for standard genome sequencing and annotation.</title>
        <authorList>
            <consortium name="The Broad Institute Genomics Platform"/>
            <consortium name="The Broad Institute Genome Sequencing Center for Infectious Disease"/>
            <person name="Wu L."/>
            <person name="Ma J."/>
        </authorList>
    </citation>
    <scope>NUCLEOTIDE SEQUENCE [LARGE SCALE GENOMIC DNA]</scope>
    <source>
        <strain evidence="6">CGMCC 1.15044</strain>
    </source>
</reference>
<dbReference type="InterPro" id="IPR037923">
    <property type="entry name" value="HTH-like"/>
</dbReference>
<dbReference type="Pfam" id="PF12833">
    <property type="entry name" value="HTH_18"/>
    <property type="match status" value="1"/>
</dbReference>
<keyword evidence="1" id="KW-0805">Transcription regulation</keyword>
<gene>
    <name evidence="5" type="primary">yisR</name>
    <name evidence="5" type="ORF">GCM10010917_16920</name>
</gene>
<protein>
    <submittedName>
        <fullName evidence="5">HTH-type transcriptional regulator YisR</fullName>
    </submittedName>
</protein>
<feature type="domain" description="HTH araC/xylS-type" evidence="4">
    <location>
        <begin position="192"/>
        <end position="290"/>
    </location>
</feature>
<dbReference type="InterPro" id="IPR009057">
    <property type="entry name" value="Homeodomain-like_sf"/>
</dbReference>
<keyword evidence="6" id="KW-1185">Reference proteome</keyword>
<dbReference type="Proteomes" id="UP000609323">
    <property type="component" value="Unassembled WGS sequence"/>
</dbReference>
<dbReference type="PANTHER" id="PTHR43280">
    <property type="entry name" value="ARAC-FAMILY TRANSCRIPTIONAL REGULATOR"/>
    <property type="match status" value="1"/>
</dbReference>
<proteinExistence type="predicted"/>
<evidence type="ECO:0000256" key="2">
    <source>
        <dbReference type="ARBA" id="ARBA00023125"/>
    </source>
</evidence>
<evidence type="ECO:0000313" key="6">
    <source>
        <dbReference type="Proteomes" id="UP000609323"/>
    </source>
</evidence>
<dbReference type="PRINTS" id="PR00032">
    <property type="entry name" value="HTHARAC"/>
</dbReference>
<dbReference type="EMBL" id="BMHF01000004">
    <property type="protein sequence ID" value="GGA32439.1"/>
    <property type="molecule type" value="Genomic_DNA"/>
</dbReference>
<keyword evidence="2" id="KW-0238">DNA-binding</keyword>
<dbReference type="SMART" id="SM00342">
    <property type="entry name" value="HTH_ARAC"/>
    <property type="match status" value="1"/>
</dbReference>
<name>A0ABQ1FX62_9BACL</name>
<evidence type="ECO:0000313" key="5">
    <source>
        <dbReference type="EMBL" id="GGA32439.1"/>
    </source>
</evidence>
<comment type="caution">
    <text evidence="5">The sequence shown here is derived from an EMBL/GenBank/DDBJ whole genome shotgun (WGS) entry which is preliminary data.</text>
</comment>
<dbReference type="InterPro" id="IPR018062">
    <property type="entry name" value="HTH_AraC-typ_CS"/>
</dbReference>
<dbReference type="SUPFAM" id="SSF46689">
    <property type="entry name" value="Homeodomain-like"/>
    <property type="match status" value="2"/>
</dbReference>
<dbReference type="RefSeq" id="WP_094095222.1">
    <property type="nucleotide sequence ID" value="NZ_BMHF01000004.1"/>
</dbReference>